<dbReference type="InterPro" id="IPR011993">
    <property type="entry name" value="PH-like_dom_sf"/>
</dbReference>
<dbReference type="GO" id="GO:0010008">
    <property type="term" value="C:endosome membrane"/>
    <property type="evidence" value="ECO:0007669"/>
    <property type="project" value="TreeGrafter"/>
</dbReference>
<dbReference type="AlphaFoldDB" id="A0A0K0DKF2"/>
<reference evidence="5" key="2">
    <citation type="submission" date="2017-02" db="UniProtKB">
        <authorList>
            <consortium name="WormBaseParasite"/>
        </authorList>
    </citation>
    <scope>IDENTIFICATION</scope>
</reference>
<dbReference type="PANTHER" id="PTHR46556">
    <property type="entry name" value="PLECKSTRIN HOMOLOGY DOMAIN-CONTAINING FAMILY M MEMBER 2"/>
    <property type="match status" value="1"/>
</dbReference>
<evidence type="ECO:0000313" key="4">
    <source>
        <dbReference type="Proteomes" id="UP000035642"/>
    </source>
</evidence>
<dbReference type="InterPro" id="IPR001849">
    <property type="entry name" value="PH_domain"/>
</dbReference>
<dbReference type="Proteomes" id="UP000035642">
    <property type="component" value="Unassembled WGS sequence"/>
</dbReference>
<feature type="domain" description="PH" evidence="3">
    <location>
        <begin position="396"/>
        <end position="499"/>
    </location>
</feature>
<dbReference type="GO" id="GO:0032880">
    <property type="term" value="P:regulation of protein localization"/>
    <property type="evidence" value="ECO:0007669"/>
    <property type="project" value="TreeGrafter"/>
</dbReference>
<dbReference type="InterPro" id="IPR057288">
    <property type="entry name" value="PH_PLEKHM2"/>
</dbReference>
<evidence type="ECO:0000256" key="1">
    <source>
        <dbReference type="ARBA" id="ARBA00004496"/>
    </source>
</evidence>
<name>A0A0K0DKF2_ANGCA</name>
<dbReference type="STRING" id="6313.A0A0K0DKF2"/>
<dbReference type="GO" id="GO:0032418">
    <property type="term" value="P:lysosome localization"/>
    <property type="evidence" value="ECO:0007669"/>
    <property type="project" value="TreeGrafter"/>
</dbReference>
<dbReference type="SMART" id="SM00233">
    <property type="entry name" value="PH"/>
    <property type="match status" value="1"/>
</dbReference>
<dbReference type="PANTHER" id="PTHR46556:SF1">
    <property type="entry name" value="PLECKSTRIN HOMOLOGY DOMAIN-CONTAINING FAMILY M MEMBER 2"/>
    <property type="match status" value="1"/>
</dbReference>
<accession>A0A0K0DKF2</accession>
<dbReference type="SUPFAM" id="SSF50729">
    <property type="entry name" value="PH domain-like"/>
    <property type="match status" value="1"/>
</dbReference>
<keyword evidence="2" id="KW-0963">Cytoplasm</keyword>
<protein>
    <submittedName>
        <fullName evidence="5">PH domain-containing protein</fullName>
    </submittedName>
</protein>
<dbReference type="PROSITE" id="PS50003">
    <property type="entry name" value="PH_DOMAIN"/>
    <property type="match status" value="1"/>
</dbReference>
<evidence type="ECO:0000313" key="5">
    <source>
        <dbReference type="WBParaSite" id="ACAC_0001198501-mRNA-1"/>
    </source>
</evidence>
<reference evidence="4" key="1">
    <citation type="submission" date="2012-09" db="EMBL/GenBank/DDBJ databases">
        <authorList>
            <person name="Martin A.A."/>
        </authorList>
    </citation>
    <scope>NUCLEOTIDE SEQUENCE</scope>
</reference>
<evidence type="ECO:0000256" key="2">
    <source>
        <dbReference type="ARBA" id="ARBA00022490"/>
    </source>
</evidence>
<dbReference type="Gene3D" id="2.30.29.30">
    <property type="entry name" value="Pleckstrin-homology domain (PH domain)/Phosphotyrosine-binding domain (PTB)"/>
    <property type="match status" value="1"/>
</dbReference>
<sequence>MLFNSMDAFFSYGLLFGERVYWRFVREFLPKTQQELLRAEWGDVDNRRLSIAWLKDAFNKGTLHFQMLSFRNNRGGYGKLIVLSIFQSTLNFRVEPTQAVVVEPPVTPVVMERARRRKRAESDHSQPTILNETPPAAVHILALPSQLDQVLRKTISQVQIESDGVQPMSFDSLLQYDDLQQNKYNEEDVLVEGEVVLDSGDILNLAMNVYVDEGERLLRMFYVYQRFAAGMPLARFLAITDHNIYIVAQNVVLDESVQQGVFEEGGSRNVSYKAHVIIPLSTLDYIAVSTDSQVIVLYAKSGMFFRTINETNGNKDKTCAIATGDLQLGNAIVKAITTISVSGNREPPAVFTDSTPYCLMIKRYLAKELNGSPHIELCHFSLVYWRESSATLEKQSAENVGYLYRRMVFPNWWRRPQAEWIQSYFVLIGSKIYVFADSTCKEGEMVINLCNCSETHELDLRNDCQWGLELVLPDGNLQLQCPTKDEMNKWIHSVNLAMNSQNDDDAAACMVMITNTDLVVAQEGEKCFTDGFIRTLVAFPLPDIRSGWIVHAESHETLVLRVDAMYQWFIFRSPDELSRMVKTLSEYPIPLLEISHNNKDKVPAYILNHCRKMPNFWHKVVLAAEGLDSEL</sequence>
<comment type="subcellular location">
    <subcellularLocation>
        <location evidence="1">Cytoplasm</location>
    </subcellularLocation>
</comment>
<dbReference type="GO" id="GO:0019894">
    <property type="term" value="F:kinesin binding"/>
    <property type="evidence" value="ECO:0007669"/>
    <property type="project" value="TreeGrafter"/>
</dbReference>
<keyword evidence="4" id="KW-1185">Reference proteome</keyword>
<dbReference type="GO" id="GO:0007030">
    <property type="term" value="P:Golgi organization"/>
    <property type="evidence" value="ECO:0007669"/>
    <property type="project" value="TreeGrafter"/>
</dbReference>
<evidence type="ECO:0000259" key="3">
    <source>
        <dbReference type="PROSITE" id="PS50003"/>
    </source>
</evidence>
<dbReference type="InterPro" id="IPR053015">
    <property type="entry name" value="PH_domain-containing_M2"/>
</dbReference>
<dbReference type="WBParaSite" id="ACAC_0001198501-mRNA-1">
    <property type="protein sequence ID" value="ACAC_0001198501-mRNA-1"/>
    <property type="gene ID" value="ACAC_0001198501"/>
</dbReference>
<organism evidence="4 5">
    <name type="scientific">Angiostrongylus cantonensis</name>
    <name type="common">Rat lungworm</name>
    <dbReference type="NCBI Taxonomy" id="6313"/>
    <lineage>
        <taxon>Eukaryota</taxon>
        <taxon>Metazoa</taxon>
        <taxon>Ecdysozoa</taxon>
        <taxon>Nematoda</taxon>
        <taxon>Chromadorea</taxon>
        <taxon>Rhabditida</taxon>
        <taxon>Rhabditina</taxon>
        <taxon>Rhabditomorpha</taxon>
        <taxon>Strongyloidea</taxon>
        <taxon>Metastrongylidae</taxon>
        <taxon>Angiostrongylus</taxon>
    </lineage>
</organism>
<dbReference type="Pfam" id="PF00169">
    <property type="entry name" value="PH"/>
    <property type="match status" value="1"/>
</dbReference>
<proteinExistence type="predicted"/>
<dbReference type="Pfam" id="PF23142">
    <property type="entry name" value="PH_PLEKHM2"/>
    <property type="match status" value="1"/>
</dbReference>